<dbReference type="PANTHER" id="PTHR36966:SF1">
    <property type="entry name" value="REP-ASSOCIATED TYROSINE TRANSPOSASE"/>
    <property type="match status" value="1"/>
</dbReference>
<dbReference type="SUPFAM" id="SSF143422">
    <property type="entry name" value="Transposase IS200-like"/>
    <property type="match status" value="1"/>
</dbReference>
<dbReference type="InterPro" id="IPR002686">
    <property type="entry name" value="Transposase_17"/>
</dbReference>
<dbReference type="GO" id="GO:0043565">
    <property type="term" value="F:sequence-specific DNA binding"/>
    <property type="evidence" value="ECO:0007669"/>
    <property type="project" value="TreeGrafter"/>
</dbReference>
<dbReference type="PANTHER" id="PTHR36966">
    <property type="entry name" value="REP-ASSOCIATED TYROSINE TRANSPOSASE"/>
    <property type="match status" value="1"/>
</dbReference>
<dbReference type="NCBIfam" id="NF047646">
    <property type="entry name" value="REP_Tyr_transpos"/>
    <property type="match status" value="1"/>
</dbReference>
<dbReference type="EMBL" id="JACQWF010000125">
    <property type="protein sequence ID" value="MBI4595273.1"/>
    <property type="molecule type" value="Genomic_DNA"/>
</dbReference>
<organism evidence="2 3">
    <name type="scientific">Tectimicrobiota bacterium</name>
    <dbReference type="NCBI Taxonomy" id="2528274"/>
    <lineage>
        <taxon>Bacteria</taxon>
        <taxon>Pseudomonadati</taxon>
        <taxon>Nitrospinota/Tectimicrobiota group</taxon>
        <taxon>Candidatus Tectimicrobiota</taxon>
    </lineage>
</organism>
<dbReference type="Gene3D" id="3.30.70.1290">
    <property type="entry name" value="Transposase IS200-like"/>
    <property type="match status" value="1"/>
</dbReference>
<dbReference type="Pfam" id="PF01797">
    <property type="entry name" value="Y1_Tnp"/>
    <property type="match status" value="1"/>
</dbReference>
<gene>
    <name evidence="2" type="ORF">HY730_02725</name>
</gene>
<dbReference type="GO" id="GO:0004803">
    <property type="term" value="F:transposase activity"/>
    <property type="evidence" value="ECO:0007669"/>
    <property type="project" value="InterPro"/>
</dbReference>
<feature type="domain" description="Transposase IS200-like" evidence="1">
    <location>
        <begin position="18"/>
        <end position="130"/>
    </location>
</feature>
<evidence type="ECO:0000313" key="3">
    <source>
        <dbReference type="Proteomes" id="UP000772181"/>
    </source>
</evidence>
<dbReference type="InterPro" id="IPR036515">
    <property type="entry name" value="Transposase_17_sf"/>
</dbReference>
<name>A0A933LPM5_UNCTE</name>
<dbReference type="GO" id="GO:0006313">
    <property type="term" value="P:DNA transposition"/>
    <property type="evidence" value="ECO:0007669"/>
    <property type="project" value="InterPro"/>
</dbReference>
<sequence length="161" mass="19474">MNDLPYRKNIRLEHSVYSLGYVFFITIDTYGRYPWFSKYPELTAKTAQIMHQIRTERGSIIYAWCVMPTHIHLLLQDNDIIGFIRLLKGRIVPIARSLESGRRLWQRSFYDHALWQEESLEDISLYIWQNPVRSGLVDRPSKYPWLGSEVWFDWREWYERG</sequence>
<dbReference type="InterPro" id="IPR052715">
    <property type="entry name" value="RAYT_transposase"/>
</dbReference>
<reference evidence="2" key="1">
    <citation type="submission" date="2020-07" db="EMBL/GenBank/DDBJ databases">
        <title>Huge and variable diversity of episymbiotic CPR bacteria and DPANN archaea in groundwater ecosystems.</title>
        <authorList>
            <person name="He C.Y."/>
            <person name="Keren R."/>
            <person name="Whittaker M."/>
            <person name="Farag I.F."/>
            <person name="Doudna J."/>
            <person name="Cate J.H.D."/>
            <person name="Banfield J.F."/>
        </authorList>
    </citation>
    <scope>NUCLEOTIDE SEQUENCE</scope>
    <source>
        <strain evidence="2">NC_groundwater_1482_Ag_S-0.65um_47_24</strain>
    </source>
</reference>
<dbReference type="AlphaFoldDB" id="A0A933LPM5"/>
<accession>A0A933LPM5</accession>
<dbReference type="SMART" id="SM01321">
    <property type="entry name" value="Y1_Tnp"/>
    <property type="match status" value="1"/>
</dbReference>
<dbReference type="Proteomes" id="UP000772181">
    <property type="component" value="Unassembled WGS sequence"/>
</dbReference>
<protein>
    <submittedName>
        <fullName evidence="2">Transposase</fullName>
    </submittedName>
</protein>
<proteinExistence type="predicted"/>
<evidence type="ECO:0000259" key="1">
    <source>
        <dbReference type="SMART" id="SM01321"/>
    </source>
</evidence>
<comment type="caution">
    <text evidence="2">The sequence shown here is derived from an EMBL/GenBank/DDBJ whole genome shotgun (WGS) entry which is preliminary data.</text>
</comment>
<evidence type="ECO:0000313" key="2">
    <source>
        <dbReference type="EMBL" id="MBI4595273.1"/>
    </source>
</evidence>